<evidence type="ECO:0000313" key="1">
    <source>
        <dbReference type="EMBL" id="CAG8837563.1"/>
    </source>
</evidence>
<reference evidence="1" key="1">
    <citation type="submission" date="2021-06" db="EMBL/GenBank/DDBJ databases">
        <authorList>
            <person name="Kallberg Y."/>
            <person name="Tangrot J."/>
            <person name="Rosling A."/>
        </authorList>
    </citation>
    <scope>NUCLEOTIDE SEQUENCE</scope>
    <source>
        <strain evidence="1">MA461A</strain>
    </source>
</reference>
<comment type="caution">
    <text evidence="1">The sequence shown here is derived from an EMBL/GenBank/DDBJ whole genome shotgun (WGS) entry which is preliminary data.</text>
</comment>
<evidence type="ECO:0000313" key="2">
    <source>
        <dbReference type="Proteomes" id="UP000789920"/>
    </source>
</evidence>
<keyword evidence="2" id="KW-1185">Reference proteome</keyword>
<dbReference type="EMBL" id="CAJVQC010118016">
    <property type="protein sequence ID" value="CAG8837563.1"/>
    <property type="molecule type" value="Genomic_DNA"/>
</dbReference>
<accession>A0ACA9SGN2</accession>
<sequence>NENSLDVTLYICTCLDFKKRQLACKHIFAVLAQLSIDDNSINDNEC</sequence>
<proteinExistence type="predicted"/>
<gene>
    <name evidence="1" type="ORF">RPERSI_LOCUS30349</name>
</gene>
<dbReference type="Proteomes" id="UP000789920">
    <property type="component" value="Unassembled WGS sequence"/>
</dbReference>
<organism evidence="1 2">
    <name type="scientific">Racocetra persica</name>
    <dbReference type="NCBI Taxonomy" id="160502"/>
    <lineage>
        <taxon>Eukaryota</taxon>
        <taxon>Fungi</taxon>
        <taxon>Fungi incertae sedis</taxon>
        <taxon>Mucoromycota</taxon>
        <taxon>Glomeromycotina</taxon>
        <taxon>Glomeromycetes</taxon>
        <taxon>Diversisporales</taxon>
        <taxon>Gigasporaceae</taxon>
        <taxon>Racocetra</taxon>
    </lineage>
</organism>
<feature type="non-terminal residue" evidence="1">
    <location>
        <position position="1"/>
    </location>
</feature>
<feature type="non-terminal residue" evidence="1">
    <location>
        <position position="46"/>
    </location>
</feature>
<protein>
    <submittedName>
        <fullName evidence="1">3740_t:CDS:1</fullName>
    </submittedName>
</protein>
<name>A0ACA9SGN2_9GLOM</name>